<keyword evidence="5" id="KW-1185">Reference proteome</keyword>
<evidence type="ECO:0000256" key="2">
    <source>
        <dbReference type="SAM" id="Phobius"/>
    </source>
</evidence>
<dbReference type="KEGG" id="lcre:Pla8534_06250"/>
<dbReference type="SUPFAM" id="SSF53300">
    <property type="entry name" value="vWA-like"/>
    <property type="match status" value="1"/>
</dbReference>
<organism evidence="4 5">
    <name type="scientific">Lignipirellula cremea</name>
    <dbReference type="NCBI Taxonomy" id="2528010"/>
    <lineage>
        <taxon>Bacteria</taxon>
        <taxon>Pseudomonadati</taxon>
        <taxon>Planctomycetota</taxon>
        <taxon>Planctomycetia</taxon>
        <taxon>Pirellulales</taxon>
        <taxon>Pirellulaceae</taxon>
        <taxon>Lignipirellula</taxon>
    </lineage>
</organism>
<keyword evidence="2" id="KW-1133">Transmembrane helix</keyword>
<sequence length="345" mass="37417">MSPLSLAVGIGLAVALLTAVAEYWHRLRWRPMSRLLFGPRGRPRRWTDAAPVLRVAACGLLGWGLAYLALAEPELLEATGSSETQETDPQDVQRVMLVLDISPSMNVADSGLKQSMRRRDRVYEVIEGVLSRIALTRTRFSVVVFFTSARPVVVDATDTALVRNVLDNLPLVWSFKPGETDLVSGLETAGELAKDWPPQSTTLFLCTDGDTVDFNELPQLPRSIRKLEILAVGDPMIGTFVGNHDSRQQSGVLKRLAAELGGTYHNVNQQHMATSALADLARVPPPLPGKGLQLKDLARIAVGLGAAILALLPLALQYGGSSWKPHRELPARSPRTADLATGENG</sequence>
<feature type="transmembrane region" description="Helical" evidence="2">
    <location>
        <begin position="52"/>
        <end position="70"/>
    </location>
</feature>
<keyword evidence="2" id="KW-0472">Membrane</keyword>
<dbReference type="InterPro" id="IPR036465">
    <property type="entry name" value="vWFA_dom_sf"/>
</dbReference>
<accession>A0A518DM03</accession>
<dbReference type="Gene3D" id="3.40.50.410">
    <property type="entry name" value="von Willebrand factor, type A domain"/>
    <property type="match status" value="1"/>
</dbReference>
<dbReference type="Proteomes" id="UP000317648">
    <property type="component" value="Chromosome"/>
</dbReference>
<evidence type="ECO:0000259" key="3">
    <source>
        <dbReference type="PROSITE" id="PS50234"/>
    </source>
</evidence>
<name>A0A518DM03_9BACT</name>
<evidence type="ECO:0000256" key="1">
    <source>
        <dbReference type="SAM" id="MobiDB-lite"/>
    </source>
</evidence>
<dbReference type="AlphaFoldDB" id="A0A518DM03"/>
<dbReference type="SMART" id="SM00327">
    <property type="entry name" value="VWA"/>
    <property type="match status" value="1"/>
</dbReference>
<protein>
    <recommendedName>
        <fullName evidence="3">VWFA domain-containing protein</fullName>
    </recommendedName>
</protein>
<dbReference type="OrthoDB" id="278351at2"/>
<dbReference type="InterPro" id="IPR002035">
    <property type="entry name" value="VWF_A"/>
</dbReference>
<feature type="region of interest" description="Disordered" evidence="1">
    <location>
        <begin position="323"/>
        <end position="345"/>
    </location>
</feature>
<evidence type="ECO:0000313" key="5">
    <source>
        <dbReference type="Proteomes" id="UP000317648"/>
    </source>
</evidence>
<dbReference type="EMBL" id="CP036433">
    <property type="protein sequence ID" value="QDU92852.1"/>
    <property type="molecule type" value="Genomic_DNA"/>
</dbReference>
<evidence type="ECO:0000313" key="4">
    <source>
        <dbReference type="EMBL" id="QDU92852.1"/>
    </source>
</evidence>
<feature type="domain" description="VWFA" evidence="3">
    <location>
        <begin position="94"/>
        <end position="287"/>
    </location>
</feature>
<proteinExistence type="predicted"/>
<dbReference type="CDD" id="cd00198">
    <property type="entry name" value="vWFA"/>
    <property type="match status" value="1"/>
</dbReference>
<reference evidence="4 5" key="1">
    <citation type="submission" date="2019-02" db="EMBL/GenBank/DDBJ databases">
        <title>Deep-cultivation of Planctomycetes and their phenomic and genomic characterization uncovers novel biology.</title>
        <authorList>
            <person name="Wiegand S."/>
            <person name="Jogler M."/>
            <person name="Boedeker C."/>
            <person name="Pinto D."/>
            <person name="Vollmers J."/>
            <person name="Rivas-Marin E."/>
            <person name="Kohn T."/>
            <person name="Peeters S.H."/>
            <person name="Heuer A."/>
            <person name="Rast P."/>
            <person name="Oberbeckmann S."/>
            <person name="Bunk B."/>
            <person name="Jeske O."/>
            <person name="Meyerdierks A."/>
            <person name="Storesund J.E."/>
            <person name="Kallscheuer N."/>
            <person name="Luecker S."/>
            <person name="Lage O.M."/>
            <person name="Pohl T."/>
            <person name="Merkel B.J."/>
            <person name="Hornburger P."/>
            <person name="Mueller R.-W."/>
            <person name="Bruemmer F."/>
            <person name="Labrenz M."/>
            <person name="Spormann A.M."/>
            <person name="Op den Camp H."/>
            <person name="Overmann J."/>
            <person name="Amann R."/>
            <person name="Jetten M.S.M."/>
            <person name="Mascher T."/>
            <person name="Medema M.H."/>
            <person name="Devos D.P."/>
            <person name="Kaster A.-K."/>
            <person name="Ovreas L."/>
            <person name="Rohde M."/>
            <person name="Galperin M.Y."/>
            <person name="Jogler C."/>
        </authorList>
    </citation>
    <scope>NUCLEOTIDE SEQUENCE [LARGE SCALE GENOMIC DNA]</scope>
    <source>
        <strain evidence="4 5">Pla85_3_4</strain>
    </source>
</reference>
<keyword evidence="2" id="KW-0812">Transmembrane</keyword>
<dbReference type="RefSeq" id="WP_145049159.1">
    <property type="nucleotide sequence ID" value="NZ_CP036433.1"/>
</dbReference>
<gene>
    <name evidence="4" type="ORF">Pla8534_06250</name>
</gene>
<dbReference type="PROSITE" id="PS50234">
    <property type="entry name" value="VWFA"/>
    <property type="match status" value="1"/>
</dbReference>